<sequence length="87" mass="10286">MNAAELKIKDLNGEFFATHSYDAEKVKECMRKYPLAYEEYGYSFDSSWEFLDFIDECRSPTSIFPDYYYDFTEVHIKGNFEGCFPAL</sequence>
<organism evidence="1 2">
    <name type="scientific">Helicobacter pullorum</name>
    <dbReference type="NCBI Taxonomy" id="35818"/>
    <lineage>
        <taxon>Bacteria</taxon>
        <taxon>Pseudomonadati</taxon>
        <taxon>Campylobacterota</taxon>
        <taxon>Epsilonproteobacteria</taxon>
        <taxon>Campylobacterales</taxon>
        <taxon>Helicobacteraceae</taxon>
        <taxon>Helicobacter</taxon>
    </lineage>
</organism>
<evidence type="ECO:0000313" key="1">
    <source>
        <dbReference type="EMBL" id="KPH55423.1"/>
    </source>
</evidence>
<accession>A0A0N1EKC4</accession>
<evidence type="ECO:0000313" key="2">
    <source>
        <dbReference type="Proteomes" id="UP000037997"/>
    </source>
</evidence>
<gene>
    <name evidence="1" type="ORF">HPU229334_08200</name>
</gene>
<dbReference type="PATRIC" id="fig|35818.11.peg.1621"/>
<name>A0A0N1EKC4_9HELI</name>
<dbReference type="EMBL" id="JNOC01000043">
    <property type="protein sequence ID" value="KPH55423.1"/>
    <property type="molecule type" value="Genomic_DNA"/>
</dbReference>
<reference evidence="1 2" key="1">
    <citation type="submission" date="2014-06" db="EMBL/GenBank/DDBJ databases">
        <title>Helicobacter pullorum isolates in fresh chicken meat - phenotypic and genotypic features.</title>
        <authorList>
            <person name="Borges V."/>
            <person name="Santos A."/>
            <person name="Correia C.B."/>
            <person name="Saraiva M."/>
            <person name="Menard A."/>
            <person name="Vieira L."/>
            <person name="Sampaio D.A."/>
            <person name="Gomes J.P."/>
            <person name="Oleastro M."/>
        </authorList>
    </citation>
    <scope>NUCLEOTIDE SEQUENCE [LARGE SCALE GENOMIC DNA]</scope>
    <source>
        <strain evidence="1 2">229334/12</strain>
    </source>
</reference>
<proteinExistence type="predicted"/>
<protein>
    <submittedName>
        <fullName evidence="1">Uncharacterized protein</fullName>
    </submittedName>
</protein>
<comment type="caution">
    <text evidence="1">The sequence shown here is derived from an EMBL/GenBank/DDBJ whole genome shotgun (WGS) entry which is preliminary data.</text>
</comment>
<dbReference type="Proteomes" id="UP000037997">
    <property type="component" value="Unassembled WGS sequence"/>
</dbReference>
<dbReference type="RefSeq" id="WP_005022162.1">
    <property type="nucleotide sequence ID" value="NZ_CABKNZ010000042.1"/>
</dbReference>
<dbReference type="AlphaFoldDB" id="A0A0N1EKC4"/>